<keyword evidence="1" id="KW-0472">Membrane</keyword>
<dbReference type="EMBL" id="JBHTMA010000040">
    <property type="protein sequence ID" value="MFD1228918.1"/>
    <property type="molecule type" value="Genomic_DNA"/>
</dbReference>
<keyword evidence="1" id="KW-0812">Transmembrane</keyword>
<proteinExistence type="predicted"/>
<feature type="transmembrane region" description="Helical" evidence="1">
    <location>
        <begin position="48"/>
        <end position="70"/>
    </location>
</feature>
<organism evidence="2 3">
    <name type="scientific">Pseudochrobactrum kiredjianiae</name>
    <dbReference type="NCBI Taxonomy" id="386305"/>
    <lineage>
        <taxon>Bacteria</taxon>
        <taxon>Pseudomonadati</taxon>
        <taxon>Pseudomonadota</taxon>
        <taxon>Alphaproteobacteria</taxon>
        <taxon>Hyphomicrobiales</taxon>
        <taxon>Brucellaceae</taxon>
        <taxon>Pseudochrobactrum</taxon>
    </lineage>
</organism>
<accession>A0ABW3V7K5</accession>
<name>A0ABW3V7K5_9HYPH</name>
<evidence type="ECO:0000313" key="3">
    <source>
        <dbReference type="Proteomes" id="UP001597263"/>
    </source>
</evidence>
<keyword evidence="3" id="KW-1185">Reference proteome</keyword>
<evidence type="ECO:0000313" key="2">
    <source>
        <dbReference type="EMBL" id="MFD1228918.1"/>
    </source>
</evidence>
<dbReference type="RefSeq" id="WP_289385842.1">
    <property type="nucleotide sequence ID" value="NZ_JAUCBM010000001.1"/>
</dbReference>
<keyword evidence="1" id="KW-1133">Transmembrane helix</keyword>
<reference evidence="3" key="1">
    <citation type="journal article" date="2019" name="Int. J. Syst. Evol. Microbiol.">
        <title>The Global Catalogue of Microorganisms (GCM) 10K type strain sequencing project: providing services to taxonomists for standard genome sequencing and annotation.</title>
        <authorList>
            <consortium name="The Broad Institute Genomics Platform"/>
            <consortium name="The Broad Institute Genome Sequencing Center for Infectious Disease"/>
            <person name="Wu L."/>
            <person name="Ma J."/>
        </authorList>
    </citation>
    <scope>NUCLEOTIDE SEQUENCE [LARGE SCALE GENOMIC DNA]</scope>
    <source>
        <strain evidence="3">CCUG 49584</strain>
    </source>
</reference>
<dbReference type="Proteomes" id="UP001597263">
    <property type="component" value="Unassembled WGS sequence"/>
</dbReference>
<gene>
    <name evidence="2" type="ORF">ACFQ35_17385</name>
</gene>
<protein>
    <submittedName>
        <fullName evidence="2">Uncharacterized protein</fullName>
    </submittedName>
</protein>
<evidence type="ECO:0000256" key="1">
    <source>
        <dbReference type="SAM" id="Phobius"/>
    </source>
</evidence>
<sequence>MRKYFWRFLGMLAATCVLFLVVAAFIYDPCSVLPDNDTAQGVCALIGYRIYHFQTLITGIIAIFVAWATIYQMRQSDKEQAERHAAVREIDIRKDALKIQKVYDPFWGRLIESEAAISALNIQLAALKGSDEKLHILMDDNGISRAIQSIINFINSEQLNDVKELLSSKTLLAVQHIDGVISIVDRRYEYIIRYHEERRQGAGDEAFGDRYQEYELDWGDDFEASLQSVQANIKNIIEALSGSHKVYGRYWNK</sequence>
<comment type="caution">
    <text evidence="2">The sequence shown here is derived from an EMBL/GenBank/DDBJ whole genome shotgun (WGS) entry which is preliminary data.</text>
</comment>